<dbReference type="Gene3D" id="1.10.10.10">
    <property type="entry name" value="Winged helix-like DNA-binding domain superfamily/Winged helix DNA-binding domain"/>
    <property type="match status" value="1"/>
</dbReference>
<comment type="caution">
    <text evidence="6">The sequence shown here is derived from an EMBL/GenBank/DDBJ whole genome shotgun (WGS) entry which is preliminary data.</text>
</comment>
<proteinExistence type="inferred from homology"/>
<dbReference type="SUPFAM" id="SSF53850">
    <property type="entry name" value="Periplasmic binding protein-like II"/>
    <property type="match status" value="1"/>
</dbReference>
<protein>
    <submittedName>
        <fullName evidence="6">LysR substrate-binding domain protein</fullName>
    </submittedName>
</protein>
<dbReference type="GO" id="GO:0043565">
    <property type="term" value="F:sequence-specific DNA binding"/>
    <property type="evidence" value="ECO:0007669"/>
    <property type="project" value="TreeGrafter"/>
</dbReference>
<dbReference type="STRING" id="35814.BBB42_13765"/>
<dbReference type="InterPro" id="IPR036388">
    <property type="entry name" value="WH-like_DNA-bd_sf"/>
</dbReference>
<dbReference type="PRINTS" id="PR00039">
    <property type="entry name" value="HTHLYSR"/>
</dbReference>
<dbReference type="RefSeq" id="WP_005015404.1">
    <property type="nucleotide sequence ID" value="NZ_JFZZ01000043.1"/>
</dbReference>
<evidence type="ECO:0000256" key="2">
    <source>
        <dbReference type="ARBA" id="ARBA00023015"/>
    </source>
</evidence>
<dbReference type="PATRIC" id="fig|1331206.3.peg.937"/>
<dbReference type="PANTHER" id="PTHR30537:SF5">
    <property type="entry name" value="HTH-TYPE TRANSCRIPTIONAL ACTIVATOR TTDR-RELATED"/>
    <property type="match status" value="1"/>
</dbReference>
<dbReference type="InterPro" id="IPR058163">
    <property type="entry name" value="LysR-type_TF_proteobact-type"/>
</dbReference>
<accession>A0A158M721</accession>
<name>A0A158M721_9BORD</name>
<feature type="domain" description="HTH lysR-type" evidence="5">
    <location>
        <begin position="5"/>
        <end position="62"/>
    </location>
</feature>
<keyword evidence="2" id="KW-0805">Transcription regulation</keyword>
<keyword evidence="4" id="KW-0804">Transcription</keyword>
<dbReference type="EMBL" id="JFZZ01000043">
    <property type="protein sequence ID" value="KAK96311.1"/>
    <property type="molecule type" value="Genomic_DNA"/>
</dbReference>
<dbReference type="FunFam" id="1.10.10.10:FF:000001">
    <property type="entry name" value="LysR family transcriptional regulator"/>
    <property type="match status" value="1"/>
</dbReference>
<reference evidence="6 7" key="1">
    <citation type="submission" date="2014-03" db="EMBL/GenBank/DDBJ databases">
        <title>Genome sequence of Bordetella holmseii.</title>
        <authorList>
            <person name="Harvill E."/>
            <person name="Goodfield L.L."/>
            <person name="Ivanov Y."/>
            <person name="Meyer J.A."/>
            <person name="Newth C."/>
            <person name="Cassiday P."/>
            <person name="Tondella M.L."/>
            <person name="Liao P."/>
            <person name="Zimmerman J."/>
            <person name="Meert K."/>
            <person name="Wessel D."/>
            <person name="Berger J."/>
            <person name="Dean J.M."/>
            <person name="Holubkov R."/>
            <person name="Burr J."/>
            <person name="Liu T."/>
            <person name="Brinkac L.M."/>
            <person name="Sanka R."/>
            <person name="Kim M."/>
            <person name="Losada L."/>
        </authorList>
    </citation>
    <scope>NUCLEOTIDE SEQUENCE [LARGE SCALE GENOMIC DNA]</scope>
    <source>
        <strain evidence="6 7">CDC-H585-BH</strain>
    </source>
</reference>
<dbReference type="SUPFAM" id="SSF46785">
    <property type="entry name" value="Winged helix' DNA-binding domain"/>
    <property type="match status" value="1"/>
</dbReference>
<dbReference type="AlphaFoldDB" id="A0A158M721"/>
<dbReference type="GO" id="GO:0003700">
    <property type="term" value="F:DNA-binding transcription factor activity"/>
    <property type="evidence" value="ECO:0007669"/>
    <property type="project" value="InterPro"/>
</dbReference>
<gene>
    <name evidence="6" type="ORF">L497_2128</name>
</gene>
<dbReference type="GeneID" id="93119112"/>
<evidence type="ECO:0000313" key="7">
    <source>
        <dbReference type="Proteomes" id="UP000026682"/>
    </source>
</evidence>
<dbReference type="PANTHER" id="PTHR30537">
    <property type="entry name" value="HTH-TYPE TRANSCRIPTIONAL REGULATOR"/>
    <property type="match status" value="1"/>
</dbReference>
<dbReference type="Gene3D" id="3.40.190.10">
    <property type="entry name" value="Periplasmic binding protein-like II"/>
    <property type="match status" value="2"/>
</dbReference>
<dbReference type="Pfam" id="PF03466">
    <property type="entry name" value="LysR_substrate"/>
    <property type="match status" value="1"/>
</dbReference>
<sequence length="308" mass="34400">MRKIPNFVLLRAFEAAARLQSFTLAAQELHLTPSAISHQVRELEELFGKPLFWRSHRQVEPTPEGRRLLESLTRILNALEACCAEVELAPAGQVRAVYCAPSLAVKWLGPRLPGFMTKNPDITIRLSSGSEPMDLTQAREVDVAISYGLALRLSGVDVTALGKEDIIPMCAPALKTRRHTWKQIMESAPLIDSALSQVRWNDWFVLNGLSLPSRPRTSFDRGTLSISAAVDGMGVALETTRFAERELARGELVEAGKFAFARITRENHFFSQRSTERRVDKIRRFKDWLLEEIQASDYAGRAAGSGAR</sequence>
<dbReference type="GO" id="GO:0006351">
    <property type="term" value="P:DNA-templated transcription"/>
    <property type="evidence" value="ECO:0007669"/>
    <property type="project" value="TreeGrafter"/>
</dbReference>
<dbReference type="PROSITE" id="PS50931">
    <property type="entry name" value="HTH_LYSR"/>
    <property type="match status" value="1"/>
</dbReference>
<evidence type="ECO:0000256" key="1">
    <source>
        <dbReference type="ARBA" id="ARBA00009437"/>
    </source>
</evidence>
<dbReference type="Pfam" id="PF00126">
    <property type="entry name" value="HTH_1"/>
    <property type="match status" value="1"/>
</dbReference>
<evidence type="ECO:0000259" key="5">
    <source>
        <dbReference type="PROSITE" id="PS50931"/>
    </source>
</evidence>
<comment type="similarity">
    <text evidence="1">Belongs to the LysR transcriptional regulatory family.</text>
</comment>
<evidence type="ECO:0000256" key="3">
    <source>
        <dbReference type="ARBA" id="ARBA00023125"/>
    </source>
</evidence>
<dbReference type="InterPro" id="IPR036390">
    <property type="entry name" value="WH_DNA-bd_sf"/>
</dbReference>
<dbReference type="InterPro" id="IPR000847">
    <property type="entry name" value="LysR_HTH_N"/>
</dbReference>
<keyword evidence="3" id="KW-0238">DNA-binding</keyword>
<organism evidence="6 7">
    <name type="scientific">Bordetella holmesii CDC-H585-BH</name>
    <dbReference type="NCBI Taxonomy" id="1331206"/>
    <lineage>
        <taxon>Bacteria</taxon>
        <taxon>Pseudomonadati</taxon>
        <taxon>Pseudomonadota</taxon>
        <taxon>Betaproteobacteria</taxon>
        <taxon>Burkholderiales</taxon>
        <taxon>Alcaligenaceae</taxon>
        <taxon>Bordetella</taxon>
    </lineage>
</organism>
<dbReference type="Proteomes" id="UP000026682">
    <property type="component" value="Unassembled WGS sequence"/>
</dbReference>
<evidence type="ECO:0000313" key="6">
    <source>
        <dbReference type="EMBL" id="KAK96311.1"/>
    </source>
</evidence>
<evidence type="ECO:0000256" key="4">
    <source>
        <dbReference type="ARBA" id="ARBA00023163"/>
    </source>
</evidence>
<dbReference type="InterPro" id="IPR005119">
    <property type="entry name" value="LysR_subst-bd"/>
</dbReference>